<reference evidence="2" key="1">
    <citation type="journal article" date="2011" name="Mol. Biol. Evol.">
        <title>Novel protein genes in animal mtDNA: a new sex determination system in freshwater mussels (Bivalvia: Unionoida)?</title>
        <authorList>
            <person name="Breton S."/>
            <person name="Stewart D.T."/>
            <person name="Shepardson S."/>
            <person name="Trdan R.J."/>
            <person name="Bogan A.E."/>
            <person name="Chapman E.G."/>
            <person name="Ruminas A.J."/>
            <person name="Piontkivska H."/>
            <person name="Hoeh W.R."/>
        </authorList>
    </citation>
    <scope>NUCLEOTIDE SEQUENCE</scope>
    <source>
        <strain evidence="2">H2911</strain>
    </source>
</reference>
<evidence type="ECO:0000256" key="1">
    <source>
        <dbReference type="SAM" id="MobiDB-lite"/>
    </source>
</evidence>
<name>F4ZFX1_MARFC</name>
<keyword evidence="2" id="KW-0496">Mitochondrion</keyword>
<dbReference type="AlphaFoldDB" id="F4ZFX1"/>
<feature type="region of interest" description="Disordered" evidence="1">
    <location>
        <begin position="65"/>
        <end position="126"/>
    </location>
</feature>
<feature type="compositionally biased region" description="Low complexity" evidence="1">
    <location>
        <begin position="73"/>
        <end position="102"/>
    </location>
</feature>
<dbReference type="EMBL" id="HM849545">
    <property type="protein sequence ID" value="AEC14204.1"/>
    <property type="molecule type" value="Genomic_DNA"/>
</dbReference>
<accession>F4ZFX1</accession>
<proteinExistence type="predicted"/>
<organism evidence="2">
    <name type="scientific">Margaritifera falcata</name>
    <name type="common">Western pearlshell</name>
    <name type="synonym">Alasmodon falcata</name>
    <dbReference type="NCBI Taxonomy" id="52361"/>
    <lineage>
        <taxon>Eukaryota</taxon>
        <taxon>Metazoa</taxon>
        <taxon>Spiralia</taxon>
        <taxon>Lophotrochozoa</taxon>
        <taxon>Mollusca</taxon>
        <taxon>Bivalvia</taxon>
        <taxon>Autobranchia</taxon>
        <taxon>Heteroconchia</taxon>
        <taxon>Palaeoheterodonta</taxon>
        <taxon>Unionida</taxon>
        <taxon>Unionoidea</taxon>
        <taxon>Margaritiferidae</taxon>
        <taxon>Margaritifera</taxon>
    </lineage>
</organism>
<evidence type="ECO:0000313" key="2">
    <source>
        <dbReference type="EMBL" id="AEC14204.1"/>
    </source>
</evidence>
<protein>
    <submittedName>
        <fullName evidence="2">H-orf protein</fullName>
    </submittedName>
</protein>
<gene>
    <name evidence="2" type="primary">h-orf</name>
</gene>
<sequence length="126" mass="14281">MKAPMNYLPNFKNWRSLTNPFFIWKKMNTQPLRNYPSKFNPLKVLTAITILALLTSMLLLASNTNDLKPIKPTKPLTLNTTNPQPNCTQTTTNPQPNCTQTTDSHEPKKSKASTNLTTNDKPKHTK</sequence>
<geneLocation type="mitochondrion" evidence="2"/>